<protein>
    <submittedName>
        <fullName evidence="2">Beta-amylase</fullName>
    </submittedName>
</protein>
<dbReference type="Gramene" id="OE9A048577T1">
    <property type="protein sequence ID" value="OE9A048577C1"/>
    <property type="gene ID" value="OE9A048577"/>
</dbReference>
<name>A0A8S0T7L4_OLEEU</name>
<reference evidence="2 3" key="1">
    <citation type="submission" date="2019-12" db="EMBL/GenBank/DDBJ databases">
        <authorList>
            <person name="Alioto T."/>
            <person name="Alioto T."/>
            <person name="Gomez Garrido J."/>
        </authorList>
    </citation>
    <scope>NUCLEOTIDE SEQUENCE [LARGE SCALE GENOMIC DNA]</scope>
</reference>
<sequence length="104" mass="11492">MIELGIGSQQVNSSRVQQPITGRHFGFLGKVIGPQRENTSPGGKAQPLDPFWRSTCFKDPPFMDSSLQSPTVRWQLRWCYGSGSGSGIFVCVLSGTLLVFWVFP</sequence>
<dbReference type="Proteomes" id="UP000594638">
    <property type="component" value="Unassembled WGS sequence"/>
</dbReference>
<evidence type="ECO:0000313" key="2">
    <source>
        <dbReference type="EMBL" id="CAA3000253.1"/>
    </source>
</evidence>
<dbReference type="EMBL" id="CACTIH010005681">
    <property type="protein sequence ID" value="CAA3000253.1"/>
    <property type="molecule type" value="Genomic_DNA"/>
</dbReference>
<organism evidence="2 3">
    <name type="scientific">Olea europaea subsp. europaea</name>
    <dbReference type="NCBI Taxonomy" id="158383"/>
    <lineage>
        <taxon>Eukaryota</taxon>
        <taxon>Viridiplantae</taxon>
        <taxon>Streptophyta</taxon>
        <taxon>Embryophyta</taxon>
        <taxon>Tracheophyta</taxon>
        <taxon>Spermatophyta</taxon>
        <taxon>Magnoliopsida</taxon>
        <taxon>eudicotyledons</taxon>
        <taxon>Gunneridae</taxon>
        <taxon>Pentapetalae</taxon>
        <taxon>asterids</taxon>
        <taxon>lamiids</taxon>
        <taxon>Lamiales</taxon>
        <taxon>Oleaceae</taxon>
        <taxon>Oleeae</taxon>
        <taxon>Olea</taxon>
    </lineage>
</organism>
<keyword evidence="1" id="KW-1133">Transmembrane helix</keyword>
<gene>
    <name evidence="2" type="ORF">OLEA9_A048577</name>
</gene>
<dbReference type="AlphaFoldDB" id="A0A8S0T7L4"/>
<proteinExistence type="predicted"/>
<comment type="caution">
    <text evidence="2">The sequence shown here is derived from an EMBL/GenBank/DDBJ whole genome shotgun (WGS) entry which is preliminary data.</text>
</comment>
<feature type="transmembrane region" description="Helical" evidence="1">
    <location>
        <begin position="78"/>
        <end position="103"/>
    </location>
</feature>
<keyword evidence="1" id="KW-0812">Transmembrane</keyword>
<accession>A0A8S0T7L4</accession>
<evidence type="ECO:0000256" key="1">
    <source>
        <dbReference type="SAM" id="Phobius"/>
    </source>
</evidence>
<keyword evidence="3" id="KW-1185">Reference proteome</keyword>
<keyword evidence="1" id="KW-0472">Membrane</keyword>
<evidence type="ECO:0000313" key="3">
    <source>
        <dbReference type="Proteomes" id="UP000594638"/>
    </source>
</evidence>